<dbReference type="InterPro" id="IPR045066">
    <property type="entry name" value="Beta_CA_cladeB"/>
</dbReference>
<dbReference type="PANTHER" id="PTHR11002">
    <property type="entry name" value="CARBONIC ANHYDRASE"/>
    <property type="match status" value="1"/>
</dbReference>
<feature type="binding site" evidence="7">
    <location>
        <position position="98"/>
    </location>
    <ligand>
        <name>Zn(2+)</name>
        <dbReference type="ChEBI" id="CHEBI:29105"/>
    </ligand>
</feature>
<keyword evidence="4 7" id="KW-0862">Zinc</keyword>
<dbReference type="Gene3D" id="3.40.1050.10">
    <property type="entry name" value="Carbonic anhydrase"/>
    <property type="match status" value="1"/>
</dbReference>
<dbReference type="Pfam" id="PF00484">
    <property type="entry name" value="Pro_CA"/>
    <property type="match status" value="1"/>
</dbReference>
<evidence type="ECO:0000256" key="7">
    <source>
        <dbReference type="PIRSR" id="PIRSR601765-1"/>
    </source>
</evidence>
<dbReference type="PROSITE" id="PS00704">
    <property type="entry name" value="PROK_CO2_ANHYDRASE_1"/>
    <property type="match status" value="1"/>
</dbReference>
<gene>
    <name evidence="9" type="ORF">EV688_11371</name>
</gene>
<dbReference type="RefSeq" id="WP_117318960.1">
    <property type="nucleotide sequence ID" value="NZ_QQSW01000017.1"/>
</dbReference>
<comment type="cofactor">
    <cofactor evidence="7">
        <name>Zn(2+)</name>
        <dbReference type="ChEBI" id="CHEBI:29105"/>
    </cofactor>
    <text evidence="7">Binds 1 zinc ion per subunit.</text>
</comment>
<reference evidence="9 10" key="1">
    <citation type="submission" date="2019-03" db="EMBL/GenBank/DDBJ databases">
        <title>Genomic Encyclopedia of Type Strains, Phase IV (KMG-IV): sequencing the most valuable type-strain genomes for metagenomic binning, comparative biology and taxonomic classification.</title>
        <authorList>
            <person name="Goeker M."/>
        </authorList>
    </citation>
    <scope>NUCLEOTIDE SEQUENCE [LARGE SCALE GENOMIC DNA]</scope>
    <source>
        <strain evidence="9 10">DSM 23344</strain>
    </source>
</reference>
<accession>A0A4R2KPG5</accession>
<dbReference type="SUPFAM" id="SSF53056">
    <property type="entry name" value="beta-carbonic anhydrase, cab"/>
    <property type="match status" value="1"/>
</dbReference>
<dbReference type="GO" id="GO:0015976">
    <property type="term" value="P:carbon utilization"/>
    <property type="evidence" value="ECO:0007669"/>
    <property type="project" value="InterPro"/>
</dbReference>
<dbReference type="InterPro" id="IPR036874">
    <property type="entry name" value="Carbonic_anhydrase_sf"/>
</dbReference>
<organism evidence="9 10">
    <name type="scientific">Chromatocurvus halotolerans</name>
    <dbReference type="NCBI Taxonomy" id="1132028"/>
    <lineage>
        <taxon>Bacteria</taxon>
        <taxon>Pseudomonadati</taxon>
        <taxon>Pseudomonadota</taxon>
        <taxon>Gammaproteobacteria</taxon>
        <taxon>Cellvibrionales</taxon>
        <taxon>Halieaceae</taxon>
        <taxon>Chromatocurvus</taxon>
    </lineage>
</organism>
<dbReference type="InterPro" id="IPR015892">
    <property type="entry name" value="Carbonic_anhydrase_CS"/>
</dbReference>
<dbReference type="Proteomes" id="UP000294980">
    <property type="component" value="Unassembled WGS sequence"/>
</dbReference>
<proteinExistence type="inferred from homology"/>
<evidence type="ECO:0000256" key="6">
    <source>
        <dbReference type="ARBA" id="ARBA00048348"/>
    </source>
</evidence>
<evidence type="ECO:0000256" key="4">
    <source>
        <dbReference type="ARBA" id="ARBA00022833"/>
    </source>
</evidence>
<comment type="catalytic activity">
    <reaction evidence="6 8">
        <text>hydrogencarbonate + H(+) = CO2 + H2O</text>
        <dbReference type="Rhea" id="RHEA:10748"/>
        <dbReference type="ChEBI" id="CHEBI:15377"/>
        <dbReference type="ChEBI" id="CHEBI:15378"/>
        <dbReference type="ChEBI" id="CHEBI:16526"/>
        <dbReference type="ChEBI" id="CHEBI:17544"/>
        <dbReference type="EC" id="4.2.1.1"/>
    </reaction>
</comment>
<evidence type="ECO:0000313" key="9">
    <source>
        <dbReference type="EMBL" id="TCO74517.1"/>
    </source>
</evidence>
<dbReference type="AlphaFoldDB" id="A0A4R2KPG5"/>
<dbReference type="OrthoDB" id="9797527at2"/>
<dbReference type="CDD" id="cd00884">
    <property type="entry name" value="beta_CA_cladeB"/>
    <property type="match status" value="1"/>
</dbReference>
<dbReference type="InterPro" id="IPR001765">
    <property type="entry name" value="Carbonic_anhydrase"/>
</dbReference>
<evidence type="ECO:0000256" key="1">
    <source>
        <dbReference type="ARBA" id="ARBA00006217"/>
    </source>
</evidence>
<evidence type="ECO:0000256" key="2">
    <source>
        <dbReference type="ARBA" id="ARBA00012925"/>
    </source>
</evidence>
<keyword evidence="3 7" id="KW-0479">Metal-binding</keyword>
<evidence type="ECO:0000256" key="3">
    <source>
        <dbReference type="ARBA" id="ARBA00022723"/>
    </source>
</evidence>
<dbReference type="GO" id="GO:0008270">
    <property type="term" value="F:zinc ion binding"/>
    <property type="evidence" value="ECO:0007669"/>
    <property type="project" value="UniProtKB-UniRule"/>
</dbReference>
<name>A0A4R2KPG5_9GAMM</name>
<feature type="binding site" evidence="7">
    <location>
        <position position="101"/>
    </location>
    <ligand>
        <name>Zn(2+)</name>
        <dbReference type="ChEBI" id="CHEBI:29105"/>
    </ligand>
</feature>
<dbReference type="PROSITE" id="PS00705">
    <property type="entry name" value="PROK_CO2_ANHYDRASE_2"/>
    <property type="match status" value="1"/>
</dbReference>
<keyword evidence="5 8" id="KW-0456">Lyase</keyword>
<dbReference type="EMBL" id="SLWX01000013">
    <property type="protein sequence ID" value="TCO74517.1"/>
    <property type="molecule type" value="Genomic_DNA"/>
</dbReference>
<comment type="caution">
    <text evidence="9">The sequence shown here is derived from an EMBL/GenBank/DDBJ whole genome shotgun (WGS) entry which is preliminary data.</text>
</comment>
<dbReference type="EC" id="4.2.1.1" evidence="2 8"/>
<comment type="function">
    <text evidence="8">Reversible hydration of carbon dioxide.</text>
</comment>
<keyword evidence="10" id="KW-1185">Reference proteome</keyword>
<evidence type="ECO:0000313" key="10">
    <source>
        <dbReference type="Proteomes" id="UP000294980"/>
    </source>
</evidence>
<sequence length="225" mass="24628">MKKLLEGVCKFKQEVFPEKKALFLELAVGQDPRILFITCADSRIDPNLITQTVPGELFICRNAGNIVPPHERNAGGTTASIEFAVAALGVKHIVVCGHTDCGAVKGAMNPESLKSLPHVSDWLAHTQAAVAAVQARHDGLKPEHLAELTQENVVLQLRHLMTHPSVAAAVATGKAQLHGWVYDIGKGDIQCYDGRDDVWRAVEDVYNDPELIERIEKGMPRHQHA</sequence>
<feature type="binding site" evidence="7">
    <location>
        <position position="41"/>
    </location>
    <ligand>
        <name>Zn(2+)</name>
        <dbReference type="ChEBI" id="CHEBI:29105"/>
    </ligand>
</feature>
<dbReference type="SMART" id="SM00947">
    <property type="entry name" value="Pro_CA"/>
    <property type="match status" value="1"/>
</dbReference>
<evidence type="ECO:0000256" key="8">
    <source>
        <dbReference type="RuleBase" id="RU003956"/>
    </source>
</evidence>
<feature type="binding site" evidence="7">
    <location>
        <position position="39"/>
    </location>
    <ligand>
        <name>Zn(2+)</name>
        <dbReference type="ChEBI" id="CHEBI:29105"/>
    </ligand>
</feature>
<evidence type="ECO:0000256" key="5">
    <source>
        <dbReference type="ARBA" id="ARBA00023239"/>
    </source>
</evidence>
<protein>
    <recommendedName>
        <fullName evidence="2 8">Carbonic anhydrase</fullName>
        <ecNumber evidence="2 8">4.2.1.1</ecNumber>
    </recommendedName>
    <alternativeName>
        <fullName evidence="8">Carbonate dehydratase</fullName>
    </alternativeName>
</protein>
<comment type="similarity">
    <text evidence="1 8">Belongs to the beta-class carbonic anhydrase family.</text>
</comment>
<dbReference type="GO" id="GO:0004089">
    <property type="term" value="F:carbonate dehydratase activity"/>
    <property type="evidence" value="ECO:0007669"/>
    <property type="project" value="UniProtKB-UniRule"/>
</dbReference>
<dbReference type="PANTHER" id="PTHR11002:SF76">
    <property type="entry name" value="CARBONIC ANHYDRASE"/>
    <property type="match status" value="1"/>
</dbReference>